<protein>
    <submittedName>
        <fullName evidence="7">Arginine transport ATP-binding protein ArtM</fullName>
    </submittedName>
</protein>
<sequence length="243" mass="27336">MTSVIKLKDVSKRFDKFSALYNVNFELFKNEAAIILGPSGSGKSTILRCICQLENISSGEIFINGQQINQSNKKELLSRVGIVFQHFNLFPHFTVLKNLIYAAQIVFKMSAQNAIMKADELLLSFGLESKKNDMPSKLSGGQKQRVAICRALMMNPEVMLFDEPTSALDPESVMEVVNTIAKLKHSMTIVVVTHNIAFAKVIADRIIFMDKGQVLACQLAQDFFKNPKSHRARLFLENLRNFC</sequence>
<dbReference type="PROSITE" id="PS00211">
    <property type="entry name" value="ABC_TRANSPORTER_1"/>
    <property type="match status" value="1"/>
</dbReference>
<evidence type="ECO:0000313" key="7">
    <source>
        <dbReference type="EMBL" id="KJV77402.1"/>
    </source>
</evidence>
<name>A0A0F3PBT1_ORITS</name>
<dbReference type="GO" id="GO:0005524">
    <property type="term" value="F:ATP binding"/>
    <property type="evidence" value="ECO:0007669"/>
    <property type="project" value="UniProtKB-KW"/>
</dbReference>
<reference evidence="7 8" key="1">
    <citation type="submission" date="2015-01" db="EMBL/GenBank/DDBJ databases">
        <title>Genome Sequencing of Rickettsiales.</title>
        <authorList>
            <person name="Daugherty S.C."/>
            <person name="Su Q."/>
            <person name="Abolude K."/>
            <person name="Beier-Sexton M."/>
            <person name="Carlyon J.A."/>
            <person name="Carter R."/>
            <person name="Day N.P."/>
            <person name="Dumler S.J."/>
            <person name="Dyachenko V."/>
            <person name="Godinez A."/>
            <person name="Kurtti T.J."/>
            <person name="Lichay M."/>
            <person name="Mullins K.E."/>
            <person name="Ott S."/>
            <person name="Pappas-Brown V."/>
            <person name="Paris D.H."/>
            <person name="Patel P."/>
            <person name="Richards A.L."/>
            <person name="Sadzewicz L."/>
            <person name="Sears K."/>
            <person name="Seidman D."/>
            <person name="Sengamalay N."/>
            <person name="Stenos J."/>
            <person name="Tallon L.J."/>
            <person name="Vincent G."/>
            <person name="Fraser C.M."/>
            <person name="Munderloh U."/>
            <person name="Dunning-Hotopp J.C."/>
        </authorList>
    </citation>
    <scope>NUCLEOTIDE SEQUENCE [LARGE SCALE GENOMIC DNA]</scope>
    <source>
        <strain evidence="7 8">TA716</strain>
    </source>
</reference>
<dbReference type="PATRIC" id="fig|1359175.3.peg.2257"/>
<accession>A0A0F3PBT1</accession>
<dbReference type="SUPFAM" id="SSF52540">
    <property type="entry name" value="P-loop containing nucleoside triphosphate hydrolases"/>
    <property type="match status" value="1"/>
</dbReference>
<dbReference type="GO" id="GO:0015424">
    <property type="term" value="F:ABC-type amino acid transporter activity"/>
    <property type="evidence" value="ECO:0007669"/>
    <property type="project" value="InterPro"/>
</dbReference>
<dbReference type="PIRSF" id="PIRSF039085">
    <property type="entry name" value="ABC_ATPase_HisP"/>
    <property type="match status" value="1"/>
</dbReference>
<dbReference type="Pfam" id="PF00005">
    <property type="entry name" value="ABC_tran"/>
    <property type="match status" value="1"/>
</dbReference>
<keyword evidence="4 7" id="KW-0067">ATP-binding</keyword>
<dbReference type="RefSeq" id="WP_045914269.1">
    <property type="nucleotide sequence ID" value="NZ_LAOA01000005.1"/>
</dbReference>
<dbReference type="PANTHER" id="PTHR43166">
    <property type="entry name" value="AMINO ACID IMPORT ATP-BINDING PROTEIN"/>
    <property type="match status" value="1"/>
</dbReference>
<dbReference type="Gene3D" id="3.40.50.300">
    <property type="entry name" value="P-loop containing nucleotide triphosphate hydrolases"/>
    <property type="match status" value="1"/>
</dbReference>
<dbReference type="InterPro" id="IPR017871">
    <property type="entry name" value="ABC_transporter-like_CS"/>
</dbReference>
<evidence type="ECO:0000256" key="5">
    <source>
        <dbReference type="ARBA" id="ARBA00024725"/>
    </source>
</evidence>
<dbReference type="InterPro" id="IPR027417">
    <property type="entry name" value="P-loop_NTPase"/>
</dbReference>
<evidence type="ECO:0000256" key="3">
    <source>
        <dbReference type="ARBA" id="ARBA00022741"/>
    </source>
</evidence>
<dbReference type="GO" id="GO:0016887">
    <property type="term" value="F:ATP hydrolysis activity"/>
    <property type="evidence" value="ECO:0007669"/>
    <property type="project" value="InterPro"/>
</dbReference>
<comment type="function">
    <text evidence="5">Part of an ABC transporter complex. Transmembrane domains (TMD) form a pore in the inner membrane and the ATP-binding domain (NBD) is responsible for energy generation.</text>
</comment>
<keyword evidence="3" id="KW-0547">Nucleotide-binding</keyword>
<keyword evidence="2" id="KW-0813">Transport</keyword>
<dbReference type="AlphaFoldDB" id="A0A0F3PBT1"/>
<organism evidence="7 8">
    <name type="scientific">Orientia tsutsugamushi str. TA716</name>
    <dbReference type="NCBI Taxonomy" id="1359175"/>
    <lineage>
        <taxon>Bacteria</taxon>
        <taxon>Pseudomonadati</taxon>
        <taxon>Pseudomonadota</taxon>
        <taxon>Alphaproteobacteria</taxon>
        <taxon>Rickettsiales</taxon>
        <taxon>Rickettsiaceae</taxon>
        <taxon>Rickettsieae</taxon>
        <taxon>Orientia</taxon>
    </lineage>
</organism>
<feature type="domain" description="ABC transporter" evidence="6">
    <location>
        <begin position="5"/>
        <end position="236"/>
    </location>
</feature>
<evidence type="ECO:0000259" key="6">
    <source>
        <dbReference type="PROSITE" id="PS50893"/>
    </source>
</evidence>
<evidence type="ECO:0000313" key="8">
    <source>
        <dbReference type="Proteomes" id="UP000033671"/>
    </source>
</evidence>
<comment type="caution">
    <text evidence="7">The sequence shown here is derived from an EMBL/GenBank/DDBJ whole genome shotgun (WGS) entry which is preliminary data.</text>
</comment>
<comment type="similarity">
    <text evidence="1">Belongs to the ABC transporter superfamily.</text>
</comment>
<dbReference type="InterPro" id="IPR003439">
    <property type="entry name" value="ABC_transporter-like_ATP-bd"/>
</dbReference>
<dbReference type="InterPro" id="IPR003593">
    <property type="entry name" value="AAA+_ATPase"/>
</dbReference>
<evidence type="ECO:0000256" key="1">
    <source>
        <dbReference type="ARBA" id="ARBA00005417"/>
    </source>
</evidence>
<dbReference type="SMART" id="SM00382">
    <property type="entry name" value="AAA"/>
    <property type="match status" value="1"/>
</dbReference>
<gene>
    <name evidence="7" type="primary">artM</name>
    <name evidence="7" type="ORF">OTSTA716_0273</name>
</gene>
<dbReference type="InterPro" id="IPR030679">
    <property type="entry name" value="ABC_ATPase_HisP-typ"/>
</dbReference>
<dbReference type="EMBL" id="LAOA01000005">
    <property type="protein sequence ID" value="KJV77402.1"/>
    <property type="molecule type" value="Genomic_DNA"/>
</dbReference>
<proteinExistence type="inferred from homology"/>
<dbReference type="PROSITE" id="PS50893">
    <property type="entry name" value="ABC_TRANSPORTER_2"/>
    <property type="match status" value="1"/>
</dbReference>
<dbReference type="PANTHER" id="PTHR43166:SF4">
    <property type="entry name" value="PHOSPHONATES IMPORT ATP-BINDING PROTEIN PHNC"/>
    <property type="match status" value="1"/>
</dbReference>
<evidence type="ECO:0000256" key="4">
    <source>
        <dbReference type="ARBA" id="ARBA00022840"/>
    </source>
</evidence>
<dbReference type="Proteomes" id="UP000033671">
    <property type="component" value="Unassembled WGS sequence"/>
</dbReference>
<dbReference type="InterPro" id="IPR050086">
    <property type="entry name" value="MetN_ABC_transporter-like"/>
</dbReference>
<evidence type="ECO:0000256" key="2">
    <source>
        <dbReference type="ARBA" id="ARBA00022448"/>
    </source>
</evidence>